<gene>
    <name evidence="4" type="primary">LOC112905984</name>
</gene>
<keyword evidence="3" id="KW-1185">Reference proteome</keyword>
<dbReference type="SUPFAM" id="SSF52540">
    <property type="entry name" value="P-loop containing nucleoside triphosphate hydrolases"/>
    <property type="match status" value="1"/>
</dbReference>
<sequence>MHVILCMSPVGEAFRNRLRMYPALISCTTIDWFCDWPKEALIEVANKYIDGVDFVATITGEKLERRKESVLESSQDKLRKAAANMFSSIHDTVAKYATKMIIEMKRYSYVTPPNYLELVAGYKE</sequence>
<accession>A0A7F5RGZ9</accession>
<dbReference type="Pfam" id="PF12780">
    <property type="entry name" value="AAA_8"/>
    <property type="match status" value="1"/>
</dbReference>
<dbReference type="InterPro" id="IPR027417">
    <property type="entry name" value="P-loop_NTPase"/>
</dbReference>
<name>A0A7F5RGZ9_AGRPL</name>
<comment type="similarity">
    <text evidence="1">Belongs to the dynein heavy chain family.</text>
</comment>
<dbReference type="GO" id="GO:0030286">
    <property type="term" value="C:dynein complex"/>
    <property type="evidence" value="ECO:0007669"/>
    <property type="project" value="InterPro"/>
</dbReference>
<evidence type="ECO:0000256" key="1">
    <source>
        <dbReference type="ARBA" id="ARBA00008887"/>
    </source>
</evidence>
<protein>
    <submittedName>
        <fullName evidence="4">Dynein heavy chain 2, axonemal-like</fullName>
    </submittedName>
</protein>
<dbReference type="OrthoDB" id="424310at2759"/>
<dbReference type="RefSeq" id="XP_025835264.1">
    <property type="nucleotide sequence ID" value="XM_025979479.1"/>
</dbReference>
<proteinExistence type="inferred from homology"/>
<reference evidence="4" key="1">
    <citation type="submission" date="2025-08" db="UniProtKB">
        <authorList>
            <consortium name="RefSeq"/>
        </authorList>
    </citation>
    <scope>IDENTIFICATION</scope>
    <source>
        <tissue evidence="4">Entire body</tissue>
    </source>
</reference>
<dbReference type="PANTHER" id="PTHR22878">
    <property type="entry name" value="DYNEIN HEAVY CHAIN 6, AXONEMAL-LIKE-RELATED"/>
    <property type="match status" value="1"/>
</dbReference>
<dbReference type="GO" id="GO:0007018">
    <property type="term" value="P:microtubule-based movement"/>
    <property type="evidence" value="ECO:0007669"/>
    <property type="project" value="InterPro"/>
</dbReference>
<dbReference type="GO" id="GO:0051959">
    <property type="term" value="F:dynein light intermediate chain binding"/>
    <property type="evidence" value="ECO:0007669"/>
    <property type="project" value="InterPro"/>
</dbReference>
<dbReference type="InterPro" id="IPR026983">
    <property type="entry name" value="DHC"/>
</dbReference>
<evidence type="ECO:0000259" key="2">
    <source>
        <dbReference type="Pfam" id="PF12780"/>
    </source>
</evidence>
<dbReference type="Proteomes" id="UP000192223">
    <property type="component" value="Unplaced"/>
</dbReference>
<dbReference type="KEGG" id="apln:112905984"/>
<dbReference type="InterPro" id="IPR024317">
    <property type="entry name" value="Dynein_heavy_chain_D4_dom"/>
</dbReference>
<evidence type="ECO:0000313" key="4">
    <source>
        <dbReference type="RefSeq" id="XP_025835264.1"/>
    </source>
</evidence>
<dbReference type="GO" id="GO:0045505">
    <property type="term" value="F:dynein intermediate chain binding"/>
    <property type="evidence" value="ECO:0007669"/>
    <property type="project" value="InterPro"/>
</dbReference>
<dbReference type="InParanoid" id="A0A7F5RGZ9"/>
<dbReference type="PANTHER" id="PTHR22878:SF68">
    <property type="entry name" value="DYNEIN HEAVY CHAIN 6, AXONEMAL-LIKE"/>
    <property type="match status" value="1"/>
</dbReference>
<dbReference type="GeneID" id="112905984"/>
<dbReference type="Gene3D" id="3.40.50.300">
    <property type="entry name" value="P-loop containing nucleotide triphosphate hydrolases"/>
    <property type="match status" value="1"/>
</dbReference>
<organism evidence="3 4">
    <name type="scientific">Agrilus planipennis</name>
    <name type="common">Emerald ash borer</name>
    <name type="synonym">Agrilus marcopoli</name>
    <dbReference type="NCBI Taxonomy" id="224129"/>
    <lineage>
        <taxon>Eukaryota</taxon>
        <taxon>Metazoa</taxon>
        <taxon>Ecdysozoa</taxon>
        <taxon>Arthropoda</taxon>
        <taxon>Hexapoda</taxon>
        <taxon>Insecta</taxon>
        <taxon>Pterygota</taxon>
        <taxon>Neoptera</taxon>
        <taxon>Endopterygota</taxon>
        <taxon>Coleoptera</taxon>
        <taxon>Polyphaga</taxon>
        <taxon>Elateriformia</taxon>
        <taxon>Buprestoidea</taxon>
        <taxon>Buprestidae</taxon>
        <taxon>Agrilinae</taxon>
        <taxon>Agrilus</taxon>
    </lineage>
</organism>
<dbReference type="Gene3D" id="1.20.920.20">
    <property type="match status" value="1"/>
</dbReference>
<evidence type="ECO:0000313" key="3">
    <source>
        <dbReference type="Proteomes" id="UP000192223"/>
    </source>
</evidence>
<feature type="domain" description="Dynein heavy chain AAA module D4" evidence="2">
    <location>
        <begin position="1"/>
        <end position="123"/>
    </location>
</feature>
<dbReference type="AlphaFoldDB" id="A0A7F5RGZ9"/>